<evidence type="ECO:0000313" key="1">
    <source>
        <dbReference type="EMBL" id="HIU93255.1"/>
    </source>
</evidence>
<evidence type="ECO:0000313" key="2">
    <source>
        <dbReference type="Proteomes" id="UP000886748"/>
    </source>
</evidence>
<gene>
    <name evidence="1" type="ORF">IAD26_09015</name>
</gene>
<sequence length="123" mass="14125">MILDDIKSFIVQNALADESVIKYDYDSAKGEDLLLLTLCDNIPCDLAMRSRIRITVKFSDLKLTRDTCFALYNLLFPEDNFQKAIVVNGKTMHIKLNQGPYFADKDPSKRHGYVLDITVTYNR</sequence>
<dbReference type="AlphaFoldDB" id="A0A9D1N1B6"/>
<proteinExistence type="predicted"/>
<reference evidence="1" key="1">
    <citation type="submission" date="2020-10" db="EMBL/GenBank/DDBJ databases">
        <authorList>
            <person name="Gilroy R."/>
        </authorList>
    </citation>
    <scope>NUCLEOTIDE SEQUENCE</scope>
    <source>
        <strain evidence="1">CHK154-7741</strain>
    </source>
</reference>
<accession>A0A9D1N1B6</accession>
<name>A0A9D1N1B6_9CLOT</name>
<reference evidence="1" key="2">
    <citation type="journal article" date="2021" name="PeerJ">
        <title>Extensive microbial diversity within the chicken gut microbiome revealed by metagenomics and culture.</title>
        <authorList>
            <person name="Gilroy R."/>
            <person name="Ravi A."/>
            <person name="Getino M."/>
            <person name="Pursley I."/>
            <person name="Horton D.L."/>
            <person name="Alikhan N.F."/>
            <person name="Baker D."/>
            <person name="Gharbi K."/>
            <person name="Hall N."/>
            <person name="Watson M."/>
            <person name="Adriaenssens E.M."/>
            <person name="Foster-Nyarko E."/>
            <person name="Jarju S."/>
            <person name="Secka A."/>
            <person name="Antonio M."/>
            <person name="Oren A."/>
            <person name="Chaudhuri R.R."/>
            <person name="La Ragione R."/>
            <person name="Hildebrand F."/>
            <person name="Pallen M.J."/>
        </authorList>
    </citation>
    <scope>NUCLEOTIDE SEQUENCE</scope>
    <source>
        <strain evidence="1">CHK154-7741</strain>
    </source>
</reference>
<organism evidence="1 2">
    <name type="scientific">Candidatus Limenecus avicola</name>
    <dbReference type="NCBI Taxonomy" id="2840847"/>
    <lineage>
        <taxon>Bacteria</taxon>
        <taxon>Bacillati</taxon>
        <taxon>Bacillota</taxon>
        <taxon>Clostridia</taxon>
        <taxon>Eubacteriales</taxon>
        <taxon>Clostridiaceae</taxon>
        <taxon>Clostridiaceae incertae sedis</taxon>
        <taxon>Candidatus Limenecus</taxon>
    </lineage>
</organism>
<dbReference type="Proteomes" id="UP000886748">
    <property type="component" value="Unassembled WGS sequence"/>
</dbReference>
<comment type="caution">
    <text evidence="1">The sequence shown here is derived from an EMBL/GenBank/DDBJ whole genome shotgun (WGS) entry which is preliminary data.</text>
</comment>
<protein>
    <submittedName>
        <fullName evidence="1">Uncharacterized protein</fullName>
    </submittedName>
</protein>
<dbReference type="EMBL" id="DVOD01000064">
    <property type="protein sequence ID" value="HIU93255.1"/>
    <property type="molecule type" value="Genomic_DNA"/>
</dbReference>